<gene>
    <name evidence="1" type="ORF">G4177_30820</name>
</gene>
<keyword evidence="2" id="KW-1185">Reference proteome</keyword>
<organism evidence="1 2">
    <name type="scientific">Corallococcus soli</name>
    <dbReference type="NCBI Taxonomy" id="2710757"/>
    <lineage>
        <taxon>Bacteria</taxon>
        <taxon>Pseudomonadati</taxon>
        <taxon>Myxococcota</taxon>
        <taxon>Myxococcia</taxon>
        <taxon>Myxococcales</taxon>
        <taxon>Cystobacterineae</taxon>
        <taxon>Myxococcaceae</taxon>
        <taxon>Corallococcus</taxon>
    </lineage>
</organism>
<proteinExistence type="predicted"/>
<dbReference type="Proteomes" id="UP001516472">
    <property type="component" value="Unassembled WGS sequence"/>
</dbReference>
<dbReference type="EMBL" id="JAAIYO010000013">
    <property type="protein sequence ID" value="MBE4752564.1"/>
    <property type="molecule type" value="Genomic_DNA"/>
</dbReference>
<accession>A0ABR9PXF0</accession>
<evidence type="ECO:0000313" key="1">
    <source>
        <dbReference type="EMBL" id="MBE4752564.1"/>
    </source>
</evidence>
<comment type="caution">
    <text evidence="1">The sequence shown here is derived from an EMBL/GenBank/DDBJ whole genome shotgun (WGS) entry which is preliminary data.</text>
</comment>
<protein>
    <submittedName>
        <fullName evidence="1">Uncharacterized protein</fullName>
    </submittedName>
</protein>
<name>A0ABR9PXF0_9BACT</name>
<dbReference type="RefSeq" id="WP_193429757.1">
    <property type="nucleotide sequence ID" value="NZ_CBCSIP010000078.1"/>
</dbReference>
<reference evidence="1 2" key="1">
    <citation type="submission" date="2020-02" db="EMBL/GenBank/DDBJ databases">
        <authorList>
            <person name="Babadi Z.K."/>
            <person name="Risdian C."/>
            <person name="Ebrahimipour G.H."/>
            <person name="Wink J."/>
        </authorList>
    </citation>
    <scope>NUCLEOTIDE SEQUENCE [LARGE SCALE GENOMIC DNA]</scope>
    <source>
        <strain evidence="1 2">ZKHCc1 1396</strain>
    </source>
</reference>
<evidence type="ECO:0000313" key="2">
    <source>
        <dbReference type="Proteomes" id="UP001516472"/>
    </source>
</evidence>
<sequence>MSGNSHFDDDDFAKEASAAGGRSFDEFDCPDCSANNVNVENFSDGDEVRCMYCGNEYVARISAEGKLKFKSA</sequence>